<dbReference type="InterPro" id="IPR006102">
    <property type="entry name" value="Ig-like_GH2"/>
</dbReference>
<dbReference type="InterPro" id="IPR036156">
    <property type="entry name" value="Beta-gal/glucu_dom_sf"/>
</dbReference>
<dbReference type="InterPro" id="IPR054593">
    <property type="entry name" value="Beta-mannosidase-like_N2"/>
</dbReference>
<dbReference type="PANTHER" id="PTHR42732">
    <property type="entry name" value="BETA-GALACTOSIDASE"/>
    <property type="match status" value="1"/>
</dbReference>
<feature type="domain" description="Glycoside hydrolase family 2" evidence="8">
    <location>
        <begin position="702"/>
        <end position="798"/>
    </location>
</feature>
<dbReference type="PANTHER" id="PTHR42732:SF1">
    <property type="entry name" value="BETA-MANNOSIDASE"/>
    <property type="match status" value="1"/>
</dbReference>
<keyword evidence="4" id="KW-0732">Signal</keyword>
<keyword evidence="2" id="KW-0378">Hydrolase</keyword>
<accession>A0AA37P1U7</accession>
<dbReference type="Gene3D" id="3.20.20.80">
    <property type="entry name" value="Glycosidases"/>
    <property type="match status" value="1"/>
</dbReference>
<evidence type="ECO:0000256" key="2">
    <source>
        <dbReference type="ARBA" id="ARBA00022801"/>
    </source>
</evidence>
<dbReference type="SUPFAM" id="SSF49785">
    <property type="entry name" value="Galactose-binding domain-like"/>
    <property type="match status" value="1"/>
</dbReference>
<proteinExistence type="inferred from homology"/>
<dbReference type="InterPro" id="IPR017853">
    <property type="entry name" value="GH"/>
</dbReference>
<keyword evidence="3" id="KW-0326">Glycosidase</keyword>
<dbReference type="InterPro" id="IPR032311">
    <property type="entry name" value="DUF4982"/>
</dbReference>
<sequence length="996" mass="113996">MNNTMNRQNLLILLCMLLLFPVSGQSNNREKYNFNPGWLLYIGDTPGAERTDFSDENWKKITLPRAFNEDEAFKVHIWGMTDTIAWYRKHFRLPKTAKGKKVFIEFEGVRQAADFYLNGKHIGLHENGVMAVGFDLTPFLNFGGENVIALRTDNDWRYKERSTGSLFQWNDRNFNANYGGVPKNVWLHITDKLYQTLPLYSNLQTTGTYIYASDIKVKTREAVVHAESQVRNEYGKSVHVDYEVSIYDYDGKRVSTFRGQPTTMQSGETVVLKASAPLKDLHFWSWGYGYLYDVKTTLLVNGRPVDEVVTRTGFRKTRFGEGKVWLNDRVLQLKGYAQRSSNEWPGVGMSVPPWMSDYSNGLMIEHNANLFRWMHVTPWKQDVESCDRVGVIQMLPAGDAEKDATGRRWEQRKELMRDVIIYMRNNPSILFYESGNESISREHMVEMIAIRDQYDPYGGRAIGSREMLDIREAEYGGEMLYVNKSEHHPMIQTEYCRDEGLRKYWDEYSYPFHKQGDGPLHKGQDAGAYNQNQDRLAVEFVRRWYDLWRERPGTGRRVNSGGAKIVFSDTQTYGRGAENYRRSGVVDPLRIPKDGFFAHKVMWDGWVDVENYHTHIIGHWNYTPDVRKPVYVVSSGDAVELFVNGKSKGFGRQDYRFLFTFDSVQWEKGTIEAISYDEQHKELSRHSLQTVGEPERLKLTLMHSPQGVFADGADIAMVQVEVVDGNGERCPLANHKIKFDLQGPAEWRGGIAQAADNYVLAKELPVECGITRVMIRSTTQPGNVVLKVAAEGLASEEIAFSTQPVEVKNGLSTFFPSVGLPSRFDRGETPSSPSYKETKVDVRVADVTAGTNQRDAGKSFDDNELSEWKNDGRLNTAWITYKLERRAEIDDICIKLTGWRQRSYPLEVYAGEHLIWSGNTEKSLGYVHLMIDRPVRSDEITIRLKGATQDSDAFGQIIEVVEPKAGELDLFKAEGGKKVHNELRIVEVEFLETLNQ</sequence>
<evidence type="ECO:0000313" key="11">
    <source>
        <dbReference type="Proteomes" id="UP001055104"/>
    </source>
</evidence>
<feature type="signal peptide" evidence="4">
    <location>
        <begin position="1"/>
        <end position="28"/>
    </location>
</feature>
<evidence type="ECO:0000259" key="7">
    <source>
        <dbReference type="Pfam" id="PF16355"/>
    </source>
</evidence>
<comment type="similarity">
    <text evidence="1">Belongs to the glycosyl hydrolase 2 family.</text>
</comment>
<feature type="domain" description="Glycoside hydrolase family 2 catalytic" evidence="6">
    <location>
        <begin position="321"/>
        <end position="456"/>
    </location>
</feature>
<dbReference type="AlphaFoldDB" id="A0AA37P1U7"/>
<evidence type="ECO:0000256" key="1">
    <source>
        <dbReference type="ARBA" id="ARBA00007401"/>
    </source>
</evidence>
<dbReference type="EMBL" id="BQOB01000001">
    <property type="protein sequence ID" value="GKH81146.1"/>
    <property type="molecule type" value="Genomic_DNA"/>
</dbReference>
<dbReference type="InterPro" id="IPR051913">
    <property type="entry name" value="GH2_Domain-Containing"/>
</dbReference>
<dbReference type="Gene3D" id="2.60.120.260">
    <property type="entry name" value="Galactose-binding domain-like"/>
    <property type="match status" value="1"/>
</dbReference>
<dbReference type="InterPro" id="IPR013783">
    <property type="entry name" value="Ig-like_fold"/>
</dbReference>
<dbReference type="Pfam" id="PF22666">
    <property type="entry name" value="Glyco_hydro_2_N2"/>
    <property type="match status" value="1"/>
</dbReference>
<evidence type="ECO:0000259" key="6">
    <source>
        <dbReference type="Pfam" id="PF02836"/>
    </source>
</evidence>
<gene>
    <name evidence="10" type="ORF">CE91St7_20300</name>
</gene>
<dbReference type="SUPFAM" id="SSF49303">
    <property type="entry name" value="beta-Galactosidase/glucuronidase domain"/>
    <property type="match status" value="1"/>
</dbReference>
<organism evidence="10 11">
    <name type="scientific">Phocaeicola dorei</name>
    <dbReference type="NCBI Taxonomy" id="357276"/>
    <lineage>
        <taxon>Bacteria</taxon>
        <taxon>Pseudomonadati</taxon>
        <taxon>Bacteroidota</taxon>
        <taxon>Bacteroidia</taxon>
        <taxon>Bacteroidales</taxon>
        <taxon>Bacteroidaceae</taxon>
        <taxon>Phocaeicola</taxon>
    </lineage>
</organism>
<evidence type="ECO:0000313" key="10">
    <source>
        <dbReference type="EMBL" id="GKH81146.1"/>
    </source>
</evidence>
<dbReference type="GO" id="GO:0004553">
    <property type="term" value="F:hydrolase activity, hydrolyzing O-glycosyl compounds"/>
    <property type="evidence" value="ECO:0007669"/>
    <property type="project" value="InterPro"/>
</dbReference>
<name>A0AA37P1U7_9BACT</name>
<dbReference type="InterPro" id="IPR006103">
    <property type="entry name" value="Glyco_hydro_2_cat"/>
</dbReference>
<dbReference type="GO" id="GO:0005975">
    <property type="term" value="P:carbohydrate metabolic process"/>
    <property type="evidence" value="ECO:0007669"/>
    <property type="project" value="InterPro"/>
</dbReference>
<dbReference type="SUPFAM" id="SSF51445">
    <property type="entry name" value="(Trans)glycosidases"/>
    <property type="match status" value="1"/>
</dbReference>
<feature type="domain" description="DUF4982" evidence="7">
    <location>
        <begin position="628"/>
        <end position="682"/>
    </location>
</feature>
<protein>
    <submittedName>
        <fullName evidence="10">Beta-galactosidase</fullName>
    </submittedName>
</protein>
<feature type="domain" description="Beta-mannosidase-like galactose-binding" evidence="9">
    <location>
        <begin position="67"/>
        <end position="163"/>
    </location>
</feature>
<evidence type="ECO:0000256" key="3">
    <source>
        <dbReference type="ARBA" id="ARBA00023295"/>
    </source>
</evidence>
<evidence type="ECO:0000256" key="4">
    <source>
        <dbReference type="SAM" id="SignalP"/>
    </source>
</evidence>
<comment type="caution">
    <text evidence="10">The sequence shown here is derived from an EMBL/GenBank/DDBJ whole genome shotgun (WGS) entry which is preliminary data.</text>
</comment>
<reference evidence="10" key="1">
    <citation type="submission" date="2022-01" db="EMBL/GenBank/DDBJ databases">
        <title>Novel bile acid biosynthetic pathways are enriched in the microbiome of centenarians.</title>
        <authorList>
            <person name="Sato Y."/>
            <person name="Atarashi K."/>
            <person name="Plichta R.D."/>
            <person name="Arai Y."/>
            <person name="Sasajima S."/>
            <person name="Kearney M.S."/>
            <person name="Suda W."/>
            <person name="Takeshita K."/>
            <person name="Sasaki T."/>
            <person name="Okamoto S."/>
            <person name="Skelly N.A."/>
            <person name="Okamura Y."/>
            <person name="Vlamakis H."/>
            <person name="Li Y."/>
            <person name="Tanoue T."/>
            <person name="Takei H."/>
            <person name="Nittono H."/>
            <person name="Narushima S."/>
            <person name="Irie J."/>
            <person name="Itoh H."/>
            <person name="Moriya K."/>
            <person name="Sugiura Y."/>
            <person name="Suematsu M."/>
            <person name="Moritoki N."/>
            <person name="Shibata S."/>
            <person name="Littman R.D."/>
            <person name="Fischbach A.M."/>
            <person name="Uwamino Y."/>
            <person name="Inoue T."/>
            <person name="Honda A."/>
            <person name="Hattori M."/>
            <person name="Murai T."/>
            <person name="Xavier J.R."/>
            <person name="Hirose N."/>
            <person name="Honda K."/>
        </authorList>
    </citation>
    <scope>NUCLEOTIDE SEQUENCE</scope>
    <source>
        <strain evidence="10">CE91-St7</strain>
    </source>
</reference>
<dbReference type="Pfam" id="PF02836">
    <property type="entry name" value="Glyco_hydro_2_C"/>
    <property type="match status" value="1"/>
</dbReference>
<evidence type="ECO:0000259" key="8">
    <source>
        <dbReference type="Pfam" id="PF18565"/>
    </source>
</evidence>
<dbReference type="InterPro" id="IPR040605">
    <property type="entry name" value="Glyco_hydro2_dom5"/>
</dbReference>
<dbReference type="Pfam" id="PF00703">
    <property type="entry name" value="Glyco_hydro_2"/>
    <property type="match status" value="1"/>
</dbReference>
<evidence type="ECO:0000259" key="5">
    <source>
        <dbReference type="Pfam" id="PF00703"/>
    </source>
</evidence>
<dbReference type="Proteomes" id="UP001055104">
    <property type="component" value="Unassembled WGS sequence"/>
</dbReference>
<dbReference type="InterPro" id="IPR008979">
    <property type="entry name" value="Galactose-bd-like_sf"/>
</dbReference>
<feature type="chain" id="PRO_5041249038" evidence="4">
    <location>
        <begin position="29"/>
        <end position="996"/>
    </location>
</feature>
<evidence type="ECO:0000259" key="9">
    <source>
        <dbReference type="Pfam" id="PF22666"/>
    </source>
</evidence>
<feature type="domain" description="Glycoside hydrolase family 2 immunoglobulin-like beta-sandwich" evidence="5">
    <location>
        <begin position="213"/>
        <end position="315"/>
    </location>
</feature>
<dbReference type="Gene3D" id="2.60.40.10">
    <property type="entry name" value="Immunoglobulins"/>
    <property type="match status" value="3"/>
</dbReference>
<dbReference type="Pfam" id="PF16355">
    <property type="entry name" value="DUF4982"/>
    <property type="match status" value="1"/>
</dbReference>
<dbReference type="Pfam" id="PF18565">
    <property type="entry name" value="Glyco_hydro2_C5"/>
    <property type="match status" value="1"/>
</dbReference>